<dbReference type="EnsemblMetazoa" id="PHUM146230-RA">
    <property type="protein sequence ID" value="PHUM146230-PA"/>
    <property type="gene ID" value="PHUM146230"/>
</dbReference>
<evidence type="ECO:0000313" key="4">
    <source>
        <dbReference type="Proteomes" id="UP000009046"/>
    </source>
</evidence>
<dbReference type="CTD" id="8239477"/>
<sequence>MLSKICFVTCVLIFSFNDCHSAGLCASKLLPLLTQQMMALKMGMQLGALPLGAEPPCDCGPQPAPLPIIQAPPVTVPTIMGPIIPLPSPPIPCPKTIAHRCVCTKTVVKPQLIQRCITVPTIQRYLKRTYTPVVENIAYRAKPKCPCGAKCLSAPPPLPIRPCACAC</sequence>
<feature type="signal peptide" evidence="1">
    <location>
        <begin position="1"/>
        <end position="21"/>
    </location>
</feature>
<dbReference type="RefSeq" id="XP_002424686.1">
    <property type="nucleotide sequence ID" value="XM_002424641.1"/>
</dbReference>
<gene>
    <name evidence="3" type="primary">8239477</name>
    <name evidence="2" type="ORF">Phum_PHUM146230</name>
</gene>
<dbReference type="AlphaFoldDB" id="E0VEX4"/>
<evidence type="ECO:0000256" key="1">
    <source>
        <dbReference type="SAM" id="SignalP"/>
    </source>
</evidence>
<dbReference type="VEuPathDB" id="VectorBase:PHUM146230"/>
<proteinExistence type="predicted"/>
<dbReference type="InParanoid" id="E0VEX4"/>
<reference evidence="3" key="3">
    <citation type="submission" date="2021-02" db="UniProtKB">
        <authorList>
            <consortium name="EnsemblMetazoa"/>
        </authorList>
    </citation>
    <scope>IDENTIFICATION</scope>
    <source>
        <strain evidence="3">USDA</strain>
    </source>
</reference>
<accession>E0VEX4</accession>
<dbReference type="EMBL" id="AAZO01001692">
    <property type="status" value="NOT_ANNOTATED_CDS"/>
    <property type="molecule type" value="Genomic_DNA"/>
</dbReference>
<dbReference type="EMBL" id="DS235100">
    <property type="protein sequence ID" value="EEB11948.1"/>
    <property type="molecule type" value="Genomic_DNA"/>
</dbReference>
<keyword evidence="1" id="KW-0732">Signal</keyword>
<dbReference type="HOGENOM" id="CLU_1596471_0_0_1"/>
<keyword evidence="4" id="KW-1185">Reference proteome</keyword>
<organism>
    <name type="scientific">Pediculus humanus subsp. corporis</name>
    <name type="common">Body louse</name>
    <dbReference type="NCBI Taxonomy" id="121224"/>
    <lineage>
        <taxon>Eukaryota</taxon>
        <taxon>Metazoa</taxon>
        <taxon>Ecdysozoa</taxon>
        <taxon>Arthropoda</taxon>
        <taxon>Hexapoda</taxon>
        <taxon>Insecta</taxon>
        <taxon>Pterygota</taxon>
        <taxon>Neoptera</taxon>
        <taxon>Paraneoptera</taxon>
        <taxon>Psocodea</taxon>
        <taxon>Troctomorpha</taxon>
        <taxon>Phthiraptera</taxon>
        <taxon>Anoplura</taxon>
        <taxon>Pediculidae</taxon>
        <taxon>Pediculus</taxon>
    </lineage>
</organism>
<dbReference type="GeneID" id="8239477"/>
<feature type="chain" id="PRO_5014570068" evidence="1">
    <location>
        <begin position="22"/>
        <end position="167"/>
    </location>
</feature>
<dbReference type="KEGG" id="phu:Phum_PHUM146230"/>
<name>E0VEX4_PEDHC</name>
<dbReference type="Proteomes" id="UP000009046">
    <property type="component" value="Unassembled WGS sequence"/>
</dbReference>
<protein>
    <submittedName>
        <fullName evidence="2 3">Uncharacterized protein</fullName>
    </submittedName>
</protein>
<reference evidence="2" key="1">
    <citation type="submission" date="2007-04" db="EMBL/GenBank/DDBJ databases">
        <title>Annotation of Pediculus humanus corporis strain USDA.</title>
        <authorList>
            <person name="Kirkness E."/>
            <person name="Hannick L."/>
            <person name="Hass B."/>
            <person name="Bruggner R."/>
            <person name="Lawson D."/>
            <person name="Bidwell S."/>
            <person name="Joardar V."/>
            <person name="Caler E."/>
            <person name="Walenz B."/>
            <person name="Inman J."/>
            <person name="Schobel S."/>
            <person name="Galinsky K."/>
            <person name="Amedeo P."/>
            <person name="Strausberg R."/>
        </authorList>
    </citation>
    <scope>NUCLEOTIDE SEQUENCE</scope>
    <source>
        <strain evidence="2">USDA</strain>
    </source>
</reference>
<reference evidence="2" key="2">
    <citation type="submission" date="2007-04" db="EMBL/GenBank/DDBJ databases">
        <title>The genome of the human body louse.</title>
        <authorList>
            <consortium name="The Human Body Louse Genome Consortium"/>
            <person name="Kirkness E."/>
            <person name="Walenz B."/>
            <person name="Hass B."/>
            <person name="Bruggner R."/>
            <person name="Strausberg R."/>
        </authorList>
    </citation>
    <scope>NUCLEOTIDE SEQUENCE</scope>
    <source>
        <strain evidence="2">USDA</strain>
    </source>
</reference>
<evidence type="ECO:0000313" key="2">
    <source>
        <dbReference type="EMBL" id="EEB11948.1"/>
    </source>
</evidence>
<evidence type="ECO:0000313" key="3">
    <source>
        <dbReference type="EnsemblMetazoa" id="PHUM146230-PA"/>
    </source>
</evidence>